<accession>U1S460</accession>
<name>U1S460_9ACTO</name>
<evidence type="ECO:0000313" key="2">
    <source>
        <dbReference type="Proteomes" id="UP000016536"/>
    </source>
</evidence>
<protein>
    <submittedName>
        <fullName evidence="1">Uncharacterized protein</fullName>
    </submittedName>
</protein>
<organism evidence="1 2">
    <name type="scientific">Actinomyces johnsonii F0542</name>
    <dbReference type="NCBI Taxonomy" id="1321818"/>
    <lineage>
        <taxon>Bacteria</taxon>
        <taxon>Bacillati</taxon>
        <taxon>Actinomycetota</taxon>
        <taxon>Actinomycetes</taxon>
        <taxon>Actinomycetales</taxon>
        <taxon>Actinomycetaceae</taxon>
        <taxon>Actinomyces</taxon>
    </lineage>
</organism>
<gene>
    <name evidence="1" type="ORF">HMPREF1979_00498</name>
</gene>
<dbReference type="AlphaFoldDB" id="U1S460"/>
<comment type="caution">
    <text evidence="1">The sequence shown here is derived from an EMBL/GenBank/DDBJ whole genome shotgun (WGS) entry which is preliminary data.</text>
</comment>
<proteinExistence type="predicted"/>
<sequence>MPPPAIRRASRACGRCGHELDAGALQTTPPRARDCIWSMVKDSSMAAVRVTALRKE</sequence>
<dbReference type="HOGENOM" id="CLU_3003671_0_0_11"/>
<dbReference type="EMBL" id="AWSE01000021">
    <property type="protein sequence ID" value="ERH25432.1"/>
    <property type="molecule type" value="Genomic_DNA"/>
</dbReference>
<evidence type="ECO:0000313" key="1">
    <source>
        <dbReference type="EMBL" id="ERH25432.1"/>
    </source>
</evidence>
<dbReference type="Proteomes" id="UP000016536">
    <property type="component" value="Unassembled WGS sequence"/>
</dbReference>
<reference evidence="1 2" key="1">
    <citation type="submission" date="2013-08" db="EMBL/GenBank/DDBJ databases">
        <authorList>
            <person name="Weinstock G."/>
            <person name="Sodergren E."/>
            <person name="Wylie T."/>
            <person name="Fulton L."/>
            <person name="Fulton R."/>
            <person name="Fronick C."/>
            <person name="O'Laughlin M."/>
            <person name="Godfrey J."/>
            <person name="Miner T."/>
            <person name="Herter B."/>
            <person name="Appelbaum E."/>
            <person name="Cordes M."/>
            <person name="Lek S."/>
            <person name="Wollam A."/>
            <person name="Pepin K.H."/>
            <person name="Palsikar V.B."/>
            <person name="Mitreva M."/>
            <person name="Wilson R.K."/>
        </authorList>
    </citation>
    <scope>NUCLEOTIDE SEQUENCE [LARGE SCALE GENOMIC DNA]</scope>
    <source>
        <strain evidence="1 2">F0542</strain>
    </source>
</reference>
<keyword evidence="2" id="KW-1185">Reference proteome</keyword>